<dbReference type="AlphaFoldDB" id="A0A4R7AZF1"/>
<dbReference type="EMBL" id="SNZP01000017">
    <property type="protein sequence ID" value="TDR72027.1"/>
    <property type="molecule type" value="Genomic_DNA"/>
</dbReference>
<evidence type="ECO:0000313" key="3">
    <source>
        <dbReference type="Proteomes" id="UP000295611"/>
    </source>
</evidence>
<comment type="caution">
    <text evidence="2">The sequence shown here is derived from an EMBL/GenBank/DDBJ whole genome shotgun (WGS) entry which is preliminary data.</text>
</comment>
<feature type="region of interest" description="Disordered" evidence="1">
    <location>
        <begin position="29"/>
        <end position="103"/>
    </location>
</feature>
<dbReference type="Proteomes" id="UP000295611">
    <property type="component" value="Unassembled WGS sequence"/>
</dbReference>
<proteinExistence type="predicted"/>
<feature type="region of interest" description="Disordered" evidence="1">
    <location>
        <begin position="1"/>
        <end position="20"/>
    </location>
</feature>
<name>A0A4R7AZF1_9NEIS</name>
<reference evidence="2 3" key="1">
    <citation type="submission" date="2019-03" db="EMBL/GenBank/DDBJ databases">
        <title>Genomic Encyclopedia of Type Strains, Phase III (KMG-III): the genomes of soil and plant-associated and newly described type strains.</title>
        <authorList>
            <person name="Whitman W."/>
        </authorList>
    </citation>
    <scope>NUCLEOTIDE SEQUENCE [LARGE SCALE GENOMIC DNA]</scope>
    <source>
        <strain evidence="2 3">CECT 8976</strain>
    </source>
</reference>
<dbReference type="RefSeq" id="WP_243729434.1">
    <property type="nucleotide sequence ID" value="NZ_SNZP01000017.1"/>
</dbReference>
<accession>A0A4R7AZF1</accession>
<gene>
    <name evidence="2" type="ORF">DFP86_11735</name>
</gene>
<keyword evidence="3" id="KW-1185">Reference proteome</keyword>
<evidence type="ECO:0000256" key="1">
    <source>
        <dbReference type="SAM" id="MobiDB-lite"/>
    </source>
</evidence>
<feature type="compositionally biased region" description="Low complexity" evidence="1">
    <location>
        <begin position="29"/>
        <end position="101"/>
    </location>
</feature>
<evidence type="ECO:0008006" key="4">
    <source>
        <dbReference type="Google" id="ProtNLM"/>
    </source>
</evidence>
<sequence>MKASNRTTKPAAATSAVAKPAAAASAVAKPEVAKPVAAKPAVAKPVAAKPAVAKPVAAKPAVAKPAVAKPAVAKPAAAKPAVAKPAAAKPVAAKPVAAKPAVDPHPAQVLAEVQVASQIRVKKKAGGKKPKLVRDSFTMPEGEYQQIAALKQRVLTLGQEVKKSELLRAGLAALSKLSNAQLQQALSQLEKIKTGRPAK</sequence>
<feature type="compositionally biased region" description="Low complexity" evidence="1">
    <location>
        <begin position="9"/>
        <end position="20"/>
    </location>
</feature>
<organism evidence="2 3">
    <name type="scientific">Paludibacterium purpuratum</name>
    <dbReference type="NCBI Taxonomy" id="1144873"/>
    <lineage>
        <taxon>Bacteria</taxon>
        <taxon>Pseudomonadati</taxon>
        <taxon>Pseudomonadota</taxon>
        <taxon>Betaproteobacteria</taxon>
        <taxon>Neisseriales</taxon>
        <taxon>Chromobacteriaceae</taxon>
        <taxon>Paludibacterium</taxon>
    </lineage>
</organism>
<protein>
    <recommendedName>
        <fullName evidence="4">Histone H1-like nucleoprotein HC2</fullName>
    </recommendedName>
</protein>
<evidence type="ECO:0000313" key="2">
    <source>
        <dbReference type="EMBL" id="TDR72027.1"/>
    </source>
</evidence>